<dbReference type="STRING" id="1851544.ODI_04163"/>
<keyword evidence="5 7" id="KW-1133">Transmembrane helix</keyword>
<dbReference type="GO" id="GO:0005886">
    <property type="term" value="C:plasma membrane"/>
    <property type="evidence" value="ECO:0007669"/>
    <property type="project" value="UniProtKB-SubCell"/>
</dbReference>
<dbReference type="EMBL" id="LT907988">
    <property type="protein sequence ID" value="SOE46591.1"/>
    <property type="molecule type" value="Genomic_DNA"/>
</dbReference>
<evidence type="ECO:0000313" key="10">
    <source>
        <dbReference type="EMBL" id="SOE46591.1"/>
    </source>
</evidence>
<evidence type="ECO:0000256" key="2">
    <source>
        <dbReference type="ARBA" id="ARBA00010792"/>
    </source>
</evidence>
<dbReference type="EMBL" id="FLRC01000033">
    <property type="protein sequence ID" value="SBT26390.1"/>
    <property type="molecule type" value="Genomic_DNA"/>
</dbReference>
<keyword evidence="4 7" id="KW-0812">Transmembrane</keyword>
<dbReference type="PANTHER" id="PTHR30353">
    <property type="entry name" value="INNER MEMBRANE PROTEIN DEDA-RELATED"/>
    <property type="match status" value="1"/>
</dbReference>
<dbReference type="InterPro" id="IPR032818">
    <property type="entry name" value="DedA-like"/>
</dbReference>
<keyword evidence="3 7" id="KW-1003">Cell membrane</keyword>
<feature type="transmembrane region" description="Helical" evidence="7">
    <location>
        <begin position="197"/>
        <end position="216"/>
    </location>
</feature>
<gene>
    <name evidence="9" type="ORF">ODI_04163</name>
    <name evidence="10" type="ORF">ODI_R0365</name>
</gene>
<sequence>MRTAFRFFACRSIMNPIDAFSWLTSEHGLMALLAQNWVLGTFIICAVVFVETGLVIMPFLPGDSLLFAAGAFLGLAGVSPWLPLLAVTVAAIAGDALNYSIGNSPLSQRILARKLVKPAHMEKAAGYFARFGAQTIIVARFIPIVRTVAPFCAGLARMPRRTFFAYNVVGAALWVGVMLLAGHFLGAIPWVKQNLHWVSLIIIVLSVGPLAIHALARWRNRQGA</sequence>
<reference evidence="9 11" key="1">
    <citation type="submission" date="2016-06" db="EMBL/GenBank/DDBJ databases">
        <authorList>
            <person name="Kjaerup R.B."/>
            <person name="Dalgaard T.S."/>
            <person name="Juul-Madsen H.R."/>
        </authorList>
    </citation>
    <scope>NUCLEOTIDE SEQUENCE [LARGE SCALE GENOMIC DNA]</scope>
    <source>
        <strain evidence="9">Orrdi1</strain>
    </source>
</reference>
<dbReference type="KEGG" id="odi:ODI_R0365"/>
<feature type="transmembrane region" description="Helical" evidence="7">
    <location>
        <begin position="37"/>
        <end position="60"/>
    </location>
</feature>
<accession>A0A1C3K4G9</accession>
<reference evidence="10 11" key="2">
    <citation type="submission" date="2017-08" db="EMBL/GenBank/DDBJ databases">
        <authorList>
            <person name="de Groot N.N."/>
        </authorList>
    </citation>
    <scope>NUCLEOTIDE SEQUENCE [LARGE SCALE GENOMIC DNA]</scope>
    <source>
        <strain evidence="10">Orrdi1</strain>
    </source>
</reference>
<name>A0A1C3K4G9_9BURK</name>
<dbReference type="InterPro" id="IPR032816">
    <property type="entry name" value="VTT_dom"/>
</dbReference>
<evidence type="ECO:0000256" key="4">
    <source>
        <dbReference type="ARBA" id="ARBA00022692"/>
    </source>
</evidence>
<protein>
    <submittedName>
        <fullName evidence="9">DedA protein</fullName>
    </submittedName>
</protein>
<proteinExistence type="inferred from homology"/>
<comment type="subcellular location">
    <subcellularLocation>
        <location evidence="1 7">Cell membrane</location>
        <topology evidence="1 7">Multi-pass membrane protein</topology>
    </subcellularLocation>
</comment>
<evidence type="ECO:0000256" key="1">
    <source>
        <dbReference type="ARBA" id="ARBA00004651"/>
    </source>
</evidence>
<feature type="transmembrane region" description="Helical" evidence="7">
    <location>
        <begin position="66"/>
        <end position="93"/>
    </location>
</feature>
<keyword evidence="11" id="KW-1185">Reference proteome</keyword>
<evidence type="ECO:0000259" key="8">
    <source>
        <dbReference type="Pfam" id="PF09335"/>
    </source>
</evidence>
<dbReference type="AlphaFoldDB" id="A0A1C3K4G9"/>
<dbReference type="Proteomes" id="UP000078558">
    <property type="component" value="Chromosome I"/>
</dbReference>
<evidence type="ECO:0000256" key="7">
    <source>
        <dbReference type="RuleBase" id="RU367016"/>
    </source>
</evidence>
<evidence type="ECO:0000256" key="3">
    <source>
        <dbReference type="ARBA" id="ARBA00022475"/>
    </source>
</evidence>
<evidence type="ECO:0000313" key="9">
    <source>
        <dbReference type="EMBL" id="SBT26390.1"/>
    </source>
</evidence>
<feature type="domain" description="VTT" evidence="8">
    <location>
        <begin position="60"/>
        <end position="183"/>
    </location>
</feature>
<feature type="transmembrane region" description="Helical" evidence="7">
    <location>
        <begin position="163"/>
        <end position="185"/>
    </location>
</feature>
<evidence type="ECO:0000256" key="6">
    <source>
        <dbReference type="ARBA" id="ARBA00023136"/>
    </source>
</evidence>
<keyword evidence="6 7" id="KW-0472">Membrane</keyword>
<dbReference type="PANTHER" id="PTHR30353:SF0">
    <property type="entry name" value="TRANSMEMBRANE PROTEIN"/>
    <property type="match status" value="1"/>
</dbReference>
<comment type="similarity">
    <text evidence="2 7">Belongs to the DedA family.</text>
</comment>
<organism evidence="9 11">
    <name type="scientific">Orrella dioscoreae</name>
    <dbReference type="NCBI Taxonomy" id="1851544"/>
    <lineage>
        <taxon>Bacteria</taxon>
        <taxon>Pseudomonadati</taxon>
        <taxon>Pseudomonadota</taxon>
        <taxon>Betaproteobacteria</taxon>
        <taxon>Burkholderiales</taxon>
        <taxon>Alcaligenaceae</taxon>
        <taxon>Orrella</taxon>
    </lineage>
</organism>
<evidence type="ECO:0000313" key="11">
    <source>
        <dbReference type="Proteomes" id="UP000078558"/>
    </source>
</evidence>
<evidence type="ECO:0000256" key="5">
    <source>
        <dbReference type="ARBA" id="ARBA00022989"/>
    </source>
</evidence>
<dbReference type="Pfam" id="PF09335">
    <property type="entry name" value="VTT_dom"/>
    <property type="match status" value="1"/>
</dbReference>